<reference evidence="2" key="2">
    <citation type="submission" date="2025-08" db="UniProtKB">
        <authorList>
            <consortium name="Ensembl"/>
        </authorList>
    </citation>
    <scope>IDENTIFICATION</scope>
</reference>
<organism evidence="2 3">
    <name type="scientific">Corvus moneduloides</name>
    <name type="common">New Caledonian crow</name>
    <dbReference type="NCBI Taxonomy" id="1196302"/>
    <lineage>
        <taxon>Eukaryota</taxon>
        <taxon>Metazoa</taxon>
        <taxon>Chordata</taxon>
        <taxon>Craniata</taxon>
        <taxon>Vertebrata</taxon>
        <taxon>Euteleostomi</taxon>
        <taxon>Archelosauria</taxon>
        <taxon>Archosauria</taxon>
        <taxon>Dinosauria</taxon>
        <taxon>Saurischia</taxon>
        <taxon>Theropoda</taxon>
        <taxon>Coelurosauria</taxon>
        <taxon>Aves</taxon>
        <taxon>Neognathae</taxon>
        <taxon>Neoaves</taxon>
        <taxon>Telluraves</taxon>
        <taxon>Australaves</taxon>
        <taxon>Passeriformes</taxon>
        <taxon>Corvoidea</taxon>
        <taxon>Corvidae</taxon>
        <taxon>Corvus</taxon>
    </lineage>
</organism>
<protein>
    <submittedName>
        <fullName evidence="2">Uncharacterized protein</fullName>
    </submittedName>
</protein>
<evidence type="ECO:0000313" key="3">
    <source>
        <dbReference type="Proteomes" id="UP000694553"/>
    </source>
</evidence>
<dbReference type="GO" id="GO:0000977">
    <property type="term" value="F:RNA polymerase II transcription regulatory region sequence-specific DNA binding"/>
    <property type="evidence" value="ECO:0007669"/>
    <property type="project" value="TreeGrafter"/>
</dbReference>
<dbReference type="OMA" id="CPATIAR"/>
<feature type="region of interest" description="Disordered" evidence="1">
    <location>
        <begin position="1"/>
        <end position="31"/>
    </location>
</feature>
<dbReference type="Gene3D" id="4.10.280.10">
    <property type="entry name" value="Helix-loop-helix DNA-binding domain"/>
    <property type="match status" value="1"/>
</dbReference>
<dbReference type="PROSITE" id="PS50888">
    <property type="entry name" value="BHLH"/>
    <property type="match status" value="1"/>
</dbReference>
<reference evidence="3" key="1">
    <citation type="submission" date="2019-10" db="EMBL/GenBank/DDBJ databases">
        <title>Corvus moneduloides (New Caledonian crow) genome, bCorMon1, primary haplotype.</title>
        <authorList>
            <person name="Rutz C."/>
            <person name="Fungtammasan C."/>
            <person name="Mountcastle J."/>
            <person name="Formenti G."/>
            <person name="Chow W."/>
            <person name="Howe K."/>
            <person name="Steele M.P."/>
            <person name="Fernandes J."/>
            <person name="Gilbert M.T.P."/>
            <person name="Fedrigo O."/>
            <person name="Jarvis E.D."/>
            <person name="Gemmell N."/>
        </authorList>
    </citation>
    <scope>NUCLEOTIDE SEQUENCE [LARGE SCALE GENOMIC DNA]</scope>
</reference>
<dbReference type="SMART" id="SM00353">
    <property type="entry name" value="HLH"/>
    <property type="match status" value="1"/>
</dbReference>
<name>A0A8U7NUW7_CORMO</name>
<dbReference type="SUPFAM" id="SSF47459">
    <property type="entry name" value="HLH, helix-loop-helix DNA-binding domain"/>
    <property type="match status" value="1"/>
</dbReference>
<dbReference type="PANTHER" id="PTHR23349:SF57">
    <property type="entry name" value="FACTOR IN THE GERMLINE ALPHA"/>
    <property type="match status" value="1"/>
</dbReference>
<sequence length="201" mass="21751">MVGEETEAEPPPGIPQPSEVPGVLQPTPPPEVLEGLLRQRFGPLPCPATIARLRRGPDGAYEPTGDLAEVLERRQAANAKERERIRNLNTGFSRLRALVPLVPRDRRPSKADTLRAAAQYIRLLRAVLRDGGWGVDVIIGGPPPNFNIFLNSPFPRNSRLSRSWGTLAGCPWGGLAVPPHARGDPPSCPPSLGYCQRGGGR</sequence>
<dbReference type="InterPro" id="IPR036638">
    <property type="entry name" value="HLH_DNA-bd_sf"/>
</dbReference>
<dbReference type="CDD" id="cd11422">
    <property type="entry name" value="bHLH_TS_FIGLA"/>
    <property type="match status" value="1"/>
</dbReference>
<dbReference type="Pfam" id="PF00010">
    <property type="entry name" value="HLH"/>
    <property type="match status" value="1"/>
</dbReference>
<accession>A0A8U7NUW7</accession>
<keyword evidence="3" id="KW-1185">Reference proteome</keyword>
<dbReference type="PANTHER" id="PTHR23349">
    <property type="entry name" value="BASIC HELIX-LOOP-HELIX TRANSCRIPTION FACTOR, TWIST"/>
    <property type="match status" value="1"/>
</dbReference>
<evidence type="ECO:0000256" key="1">
    <source>
        <dbReference type="SAM" id="MobiDB-lite"/>
    </source>
</evidence>
<evidence type="ECO:0000313" key="2">
    <source>
        <dbReference type="Ensembl" id="ENSCMUP00000034826.1"/>
    </source>
</evidence>
<dbReference type="GO" id="GO:0032502">
    <property type="term" value="P:developmental process"/>
    <property type="evidence" value="ECO:0007669"/>
    <property type="project" value="TreeGrafter"/>
</dbReference>
<dbReference type="GO" id="GO:0046983">
    <property type="term" value="F:protein dimerization activity"/>
    <property type="evidence" value="ECO:0007669"/>
    <property type="project" value="InterPro"/>
</dbReference>
<dbReference type="GO" id="GO:0000981">
    <property type="term" value="F:DNA-binding transcription factor activity, RNA polymerase II-specific"/>
    <property type="evidence" value="ECO:0007669"/>
    <property type="project" value="TreeGrafter"/>
</dbReference>
<dbReference type="InterPro" id="IPR050283">
    <property type="entry name" value="E-box_TF_Regulators"/>
</dbReference>
<dbReference type="InterPro" id="IPR011598">
    <property type="entry name" value="bHLH_dom"/>
</dbReference>
<proteinExistence type="predicted"/>
<dbReference type="AlphaFoldDB" id="A0A8U7NUW7"/>
<dbReference type="Ensembl" id="ENSCMUT00000036295.1">
    <property type="protein sequence ID" value="ENSCMUP00000034826.1"/>
    <property type="gene ID" value="ENSCMUG00000019964.1"/>
</dbReference>
<dbReference type="Proteomes" id="UP000694553">
    <property type="component" value="Unassembled WGS sequence"/>
</dbReference>
<reference evidence="2" key="3">
    <citation type="submission" date="2025-09" db="UniProtKB">
        <authorList>
            <consortium name="Ensembl"/>
        </authorList>
    </citation>
    <scope>IDENTIFICATION</scope>
</reference>